<evidence type="ECO:0000313" key="3">
    <source>
        <dbReference type="Proteomes" id="UP000635726"/>
    </source>
</evidence>
<dbReference type="Proteomes" id="UP000635726">
    <property type="component" value="Unassembled WGS sequence"/>
</dbReference>
<accession>A0A917PAF1</accession>
<feature type="region of interest" description="Disordered" evidence="1">
    <location>
        <begin position="1"/>
        <end position="50"/>
    </location>
</feature>
<evidence type="ECO:0000313" key="2">
    <source>
        <dbReference type="EMBL" id="GGJ68618.1"/>
    </source>
</evidence>
<dbReference type="EMBL" id="BMOE01000003">
    <property type="protein sequence ID" value="GGJ68618.1"/>
    <property type="molecule type" value="Genomic_DNA"/>
</dbReference>
<feature type="compositionally biased region" description="Pro residues" evidence="1">
    <location>
        <begin position="25"/>
        <end position="43"/>
    </location>
</feature>
<gene>
    <name evidence="2" type="ORF">GCM10008939_11320</name>
</gene>
<dbReference type="RefSeq" id="WP_188961323.1">
    <property type="nucleotide sequence ID" value="NZ_BMOE01000003.1"/>
</dbReference>
<comment type="caution">
    <text evidence="2">The sequence shown here is derived from an EMBL/GenBank/DDBJ whole genome shotgun (WGS) entry which is preliminary data.</text>
</comment>
<dbReference type="AlphaFoldDB" id="A0A917PAF1"/>
<reference evidence="2" key="2">
    <citation type="submission" date="2020-09" db="EMBL/GenBank/DDBJ databases">
        <authorList>
            <person name="Sun Q."/>
            <person name="Ohkuma M."/>
        </authorList>
    </citation>
    <scope>NUCLEOTIDE SEQUENCE</scope>
    <source>
        <strain evidence="2">JCM 14371</strain>
    </source>
</reference>
<reference evidence="2" key="1">
    <citation type="journal article" date="2014" name="Int. J. Syst. Evol. Microbiol.">
        <title>Complete genome sequence of Corynebacterium casei LMG S-19264T (=DSM 44701T), isolated from a smear-ripened cheese.</title>
        <authorList>
            <consortium name="US DOE Joint Genome Institute (JGI-PGF)"/>
            <person name="Walter F."/>
            <person name="Albersmeier A."/>
            <person name="Kalinowski J."/>
            <person name="Ruckert C."/>
        </authorList>
    </citation>
    <scope>NUCLEOTIDE SEQUENCE</scope>
    <source>
        <strain evidence="2">JCM 14371</strain>
    </source>
</reference>
<proteinExistence type="predicted"/>
<sequence length="124" mass="13241">MTDIKNALAQLRAARGAEDASAPAPVEPAPVAPAPSPAVPPPATTEVEASVPRGEIKTLAGRVPLQLHRDLTRALLDAADELKVGKVNVDEGLEAAIRVVLRDPAATQEWYAQLREVRREKREG</sequence>
<evidence type="ECO:0000256" key="1">
    <source>
        <dbReference type="SAM" id="MobiDB-lite"/>
    </source>
</evidence>
<keyword evidence="3" id="KW-1185">Reference proteome</keyword>
<protein>
    <submittedName>
        <fullName evidence="2">Uncharacterized protein</fullName>
    </submittedName>
</protein>
<name>A0A917PAF1_9DEIO</name>
<organism evidence="2 3">
    <name type="scientific">Deinococcus aquiradiocola</name>
    <dbReference type="NCBI Taxonomy" id="393059"/>
    <lineage>
        <taxon>Bacteria</taxon>
        <taxon>Thermotogati</taxon>
        <taxon>Deinococcota</taxon>
        <taxon>Deinococci</taxon>
        <taxon>Deinococcales</taxon>
        <taxon>Deinococcaceae</taxon>
        <taxon>Deinococcus</taxon>
    </lineage>
</organism>